<organism evidence="2">
    <name type="scientific">Kitasatospora camelliae</name>
    <dbReference type="NCBI Taxonomy" id="3156397"/>
    <lineage>
        <taxon>Bacteria</taxon>
        <taxon>Bacillati</taxon>
        <taxon>Actinomycetota</taxon>
        <taxon>Actinomycetes</taxon>
        <taxon>Kitasatosporales</taxon>
        <taxon>Streptomycetaceae</taxon>
        <taxon>Kitasatospora</taxon>
    </lineage>
</organism>
<evidence type="ECO:0000256" key="1">
    <source>
        <dbReference type="SAM" id="MobiDB-lite"/>
    </source>
</evidence>
<evidence type="ECO:0000313" key="2">
    <source>
        <dbReference type="EMBL" id="XCM80561.1"/>
    </source>
</evidence>
<proteinExistence type="predicted"/>
<reference evidence="2" key="1">
    <citation type="submission" date="2024-06" db="EMBL/GenBank/DDBJ databases">
        <title>The genome sequences of Kitasatospora sp. strain HUAS MG31.</title>
        <authorList>
            <person name="Mo P."/>
        </authorList>
    </citation>
    <scope>NUCLEOTIDE SEQUENCE</scope>
    <source>
        <strain evidence="2">HUAS MG31</strain>
    </source>
</reference>
<sequence length="123" mass="14320">MSFLRSSIPHFATDDHVNTFFTVALGVEFIDDIDKMKPSRKSMASSHGRHLREAIEYFLRERPCNVIEWASLTHVAFLDDAHLYAYLQDLHDYFYGDRKKPPVAPDPEAPMPDWVQERWGPGR</sequence>
<feature type="region of interest" description="Disordered" evidence="1">
    <location>
        <begin position="101"/>
        <end position="123"/>
    </location>
</feature>
<name>A0AAU8JXM9_9ACTN</name>
<dbReference type="AlphaFoldDB" id="A0AAU8JXM9"/>
<gene>
    <name evidence="2" type="ORF">ABWK59_17360</name>
</gene>
<accession>A0AAU8JXM9</accession>
<dbReference type="RefSeq" id="WP_354641498.1">
    <property type="nucleotide sequence ID" value="NZ_CP159872.1"/>
</dbReference>
<dbReference type="EMBL" id="CP159872">
    <property type="protein sequence ID" value="XCM80561.1"/>
    <property type="molecule type" value="Genomic_DNA"/>
</dbReference>
<protein>
    <submittedName>
        <fullName evidence="2">Uncharacterized protein</fullName>
    </submittedName>
</protein>
<dbReference type="KEGG" id="kcm:ABWK59_17360"/>